<keyword evidence="2" id="KW-1185">Reference proteome</keyword>
<organism evidence="1 2">
    <name type="scientific">Oceanobacillus chungangensis</name>
    <dbReference type="NCBI Taxonomy" id="1229152"/>
    <lineage>
        <taxon>Bacteria</taxon>
        <taxon>Bacillati</taxon>
        <taxon>Bacillota</taxon>
        <taxon>Bacilli</taxon>
        <taxon>Bacillales</taxon>
        <taxon>Bacillaceae</taxon>
        <taxon>Oceanobacillus</taxon>
    </lineage>
</organism>
<evidence type="ECO:0000313" key="1">
    <source>
        <dbReference type="EMBL" id="RDW17709.1"/>
    </source>
</evidence>
<accession>A0A3D8PRB4</accession>
<dbReference type="OrthoDB" id="2938139at2"/>
<proteinExistence type="predicted"/>
<dbReference type="Proteomes" id="UP000256520">
    <property type="component" value="Unassembled WGS sequence"/>
</dbReference>
<reference evidence="2" key="1">
    <citation type="submission" date="2017-11" db="EMBL/GenBank/DDBJ databases">
        <authorList>
            <person name="Zhu W."/>
        </authorList>
    </citation>
    <scope>NUCLEOTIDE SEQUENCE [LARGE SCALE GENOMIC DNA]</scope>
    <source>
        <strain evidence="2">CAU 1051</strain>
    </source>
</reference>
<dbReference type="AlphaFoldDB" id="A0A3D8PRB4"/>
<name>A0A3D8PRB4_9BACI</name>
<gene>
    <name evidence="1" type="ORF">CWR45_10240</name>
</gene>
<comment type="caution">
    <text evidence="1">The sequence shown here is derived from an EMBL/GenBank/DDBJ whole genome shotgun (WGS) entry which is preliminary data.</text>
</comment>
<dbReference type="EMBL" id="PIOD01000011">
    <property type="protein sequence ID" value="RDW17709.1"/>
    <property type="molecule type" value="Genomic_DNA"/>
</dbReference>
<sequence>MLLTGCNFIGEDYDYTPPTVSLSYSEIELEEANINWNTKGDTSEDGTVSTNDIFELANEQEQSAVKVGGNDSIQFDNQHFLLEDVTVLLWKDGQSTTIEIDEKSLDFNYPSEAGNYVIDVTIDTDSGMAQYVGNILVD</sequence>
<protein>
    <submittedName>
        <fullName evidence="1">Uncharacterized protein</fullName>
    </submittedName>
</protein>
<evidence type="ECO:0000313" key="2">
    <source>
        <dbReference type="Proteomes" id="UP000256520"/>
    </source>
</evidence>
<dbReference type="RefSeq" id="WP_115749778.1">
    <property type="nucleotide sequence ID" value="NZ_PIOD01000011.1"/>
</dbReference>